<name>A0A9X8UGY2_9FIRM</name>
<evidence type="ECO:0000256" key="1">
    <source>
        <dbReference type="ARBA" id="ARBA00004651"/>
    </source>
</evidence>
<keyword evidence="4 8" id="KW-0812">Transmembrane</keyword>
<keyword evidence="10" id="KW-1185">Reference proteome</keyword>
<dbReference type="GO" id="GO:0005886">
    <property type="term" value="C:plasma membrane"/>
    <property type="evidence" value="ECO:0007669"/>
    <property type="project" value="UniProtKB-SubCell"/>
</dbReference>
<evidence type="ECO:0000256" key="3">
    <source>
        <dbReference type="ARBA" id="ARBA00022475"/>
    </source>
</evidence>
<evidence type="ECO:0000256" key="8">
    <source>
        <dbReference type="SAM" id="Phobius"/>
    </source>
</evidence>
<evidence type="ECO:0000256" key="4">
    <source>
        <dbReference type="ARBA" id="ARBA00022692"/>
    </source>
</evidence>
<feature type="transmembrane region" description="Helical" evidence="8">
    <location>
        <begin position="9"/>
        <end position="26"/>
    </location>
</feature>
<sequence>MTNNRRKILTIKYCTLTVLFLLIYVLQSTPGLFSVLGVKPVLLIPAAITLAMYEGEFSGGLYGLLAGMLCDLGGFAFYGLYSVLLLILAAAAGLLTIYLMRRTLLNALLMVLCTSTLCGLLDFYFQYGLWAYAGIGSLFLSHTLPTIVYTTVTAPLFFWVFGKLCSGFDSRINI</sequence>
<dbReference type="GO" id="GO:0008360">
    <property type="term" value="P:regulation of cell shape"/>
    <property type="evidence" value="ECO:0007669"/>
    <property type="project" value="UniProtKB-KW"/>
</dbReference>
<evidence type="ECO:0000313" key="10">
    <source>
        <dbReference type="Proteomes" id="UP000294682"/>
    </source>
</evidence>
<evidence type="ECO:0000256" key="6">
    <source>
        <dbReference type="ARBA" id="ARBA00022989"/>
    </source>
</evidence>
<dbReference type="Proteomes" id="UP000294682">
    <property type="component" value="Unassembled WGS sequence"/>
</dbReference>
<evidence type="ECO:0000256" key="2">
    <source>
        <dbReference type="ARBA" id="ARBA00007776"/>
    </source>
</evidence>
<comment type="similarity">
    <text evidence="2">Belongs to the MreD family.</text>
</comment>
<evidence type="ECO:0000256" key="5">
    <source>
        <dbReference type="ARBA" id="ARBA00022960"/>
    </source>
</evidence>
<feature type="transmembrane region" description="Helical" evidence="8">
    <location>
        <begin position="107"/>
        <end position="127"/>
    </location>
</feature>
<feature type="transmembrane region" description="Helical" evidence="8">
    <location>
        <begin position="139"/>
        <end position="161"/>
    </location>
</feature>
<dbReference type="RefSeq" id="WP_165873235.1">
    <property type="nucleotide sequence ID" value="NZ_SLUK01000014.1"/>
</dbReference>
<comment type="subcellular location">
    <subcellularLocation>
        <location evidence="1">Cell membrane</location>
        <topology evidence="1">Multi-pass membrane protein</topology>
    </subcellularLocation>
</comment>
<reference evidence="9 10" key="1">
    <citation type="submission" date="2019-03" db="EMBL/GenBank/DDBJ databases">
        <title>Genomic Encyclopedia of Type Strains, Phase IV (KMG-IV): sequencing the most valuable type-strain genomes for metagenomic binning, comparative biology and taxonomic classification.</title>
        <authorList>
            <person name="Goeker M."/>
        </authorList>
    </citation>
    <scope>NUCLEOTIDE SEQUENCE [LARGE SCALE GENOMIC DNA]</scope>
    <source>
        <strain evidence="9 10">DSM 100433</strain>
    </source>
</reference>
<dbReference type="InterPro" id="IPR007227">
    <property type="entry name" value="Cell_shape_determining_MreD"/>
</dbReference>
<protein>
    <submittedName>
        <fullName evidence="9">Rod shape-determining protein MreD</fullName>
    </submittedName>
</protein>
<comment type="caution">
    <text evidence="9">The sequence shown here is derived from an EMBL/GenBank/DDBJ whole genome shotgun (WGS) entry which is preliminary data.</text>
</comment>
<gene>
    <name evidence="9" type="ORF">EDD78_11447</name>
</gene>
<keyword evidence="6 8" id="KW-1133">Transmembrane helix</keyword>
<evidence type="ECO:0000313" key="9">
    <source>
        <dbReference type="EMBL" id="TCL41342.1"/>
    </source>
</evidence>
<dbReference type="AlphaFoldDB" id="A0A9X8UGY2"/>
<keyword evidence="7 8" id="KW-0472">Membrane</keyword>
<feature type="transmembrane region" description="Helical" evidence="8">
    <location>
        <begin position="83"/>
        <end position="100"/>
    </location>
</feature>
<keyword evidence="5" id="KW-0133">Cell shape</keyword>
<dbReference type="Pfam" id="PF04093">
    <property type="entry name" value="MreD"/>
    <property type="match status" value="1"/>
</dbReference>
<organism evidence="9 10">
    <name type="scientific">Harryflintia acetispora</name>
    <dbReference type="NCBI Taxonomy" id="1849041"/>
    <lineage>
        <taxon>Bacteria</taxon>
        <taxon>Bacillati</taxon>
        <taxon>Bacillota</taxon>
        <taxon>Clostridia</taxon>
        <taxon>Eubacteriales</taxon>
        <taxon>Oscillospiraceae</taxon>
        <taxon>Harryflintia</taxon>
    </lineage>
</organism>
<keyword evidence="3" id="KW-1003">Cell membrane</keyword>
<dbReference type="EMBL" id="SLUK01000014">
    <property type="protein sequence ID" value="TCL41342.1"/>
    <property type="molecule type" value="Genomic_DNA"/>
</dbReference>
<evidence type="ECO:0000256" key="7">
    <source>
        <dbReference type="ARBA" id="ARBA00023136"/>
    </source>
</evidence>
<proteinExistence type="inferred from homology"/>
<accession>A0A9X8UGY2</accession>